<dbReference type="Proteomes" id="UP000053660">
    <property type="component" value="Unassembled WGS sequence"/>
</dbReference>
<dbReference type="Gene3D" id="1.25.40.10">
    <property type="entry name" value="Tetratricopeptide repeat domain"/>
    <property type="match status" value="1"/>
</dbReference>
<dbReference type="InterPro" id="IPR019734">
    <property type="entry name" value="TPR_rpt"/>
</dbReference>
<evidence type="ECO:0000313" key="2">
    <source>
        <dbReference type="EMBL" id="KHJ83350.1"/>
    </source>
</evidence>
<keyword evidence="1" id="KW-0802">TPR repeat</keyword>
<dbReference type="InterPro" id="IPR011990">
    <property type="entry name" value="TPR-like_helical_dom_sf"/>
</dbReference>
<gene>
    <name evidence="2" type="ORF">OESDEN_16953</name>
</gene>
<organism evidence="2 3">
    <name type="scientific">Oesophagostomum dentatum</name>
    <name type="common">Nodular worm</name>
    <dbReference type="NCBI Taxonomy" id="61180"/>
    <lineage>
        <taxon>Eukaryota</taxon>
        <taxon>Metazoa</taxon>
        <taxon>Ecdysozoa</taxon>
        <taxon>Nematoda</taxon>
        <taxon>Chromadorea</taxon>
        <taxon>Rhabditida</taxon>
        <taxon>Rhabditina</taxon>
        <taxon>Rhabditomorpha</taxon>
        <taxon>Strongyloidea</taxon>
        <taxon>Strongylidae</taxon>
        <taxon>Oesophagostomum</taxon>
    </lineage>
</organism>
<proteinExistence type="predicted"/>
<evidence type="ECO:0000313" key="3">
    <source>
        <dbReference type="Proteomes" id="UP000053660"/>
    </source>
</evidence>
<evidence type="ECO:0000256" key="1">
    <source>
        <dbReference type="PROSITE-ProRule" id="PRU00339"/>
    </source>
</evidence>
<dbReference type="AlphaFoldDB" id="A0A0B1SJE7"/>
<name>A0A0B1SJE7_OESDE</name>
<dbReference type="SUPFAM" id="SSF48452">
    <property type="entry name" value="TPR-like"/>
    <property type="match status" value="1"/>
</dbReference>
<keyword evidence="3" id="KW-1185">Reference proteome</keyword>
<protein>
    <submittedName>
        <fullName evidence="2">Tetratricopeptide repeat protein</fullName>
    </submittedName>
</protein>
<dbReference type="OrthoDB" id="423589at2759"/>
<reference evidence="2 3" key="1">
    <citation type="submission" date="2014-03" db="EMBL/GenBank/DDBJ databases">
        <title>Draft genome of the hookworm Oesophagostomum dentatum.</title>
        <authorList>
            <person name="Mitreva M."/>
        </authorList>
    </citation>
    <scope>NUCLEOTIDE SEQUENCE [LARGE SCALE GENOMIC DNA]</scope>
    <source>
        <strain evidence="2 3">OD-Hann</strain>
    </source>
</reference>
<dbReference type="PROSITE" id="PS50005">
    <property type="entry name" value="TPR"/>
    <property type="match status" value="1"/>
</dbReference>
<accession>A0A0B1SJE7</accession>
<dbReference type="SMART" id="SM00028">
    <property type="entry name" value="TPR"/>
    <property type="match status" value="2"/>
</dbReference>
<dbReference type="EMBL" id="KN573864">
    <property type="protein sequence ID" value="KHJ83350.1"/>
    <property type="molecule type" value="Genomic_DNA"/>
</dbReference>
<feature type="repeat" description="TPR" evidence="1">
    <location>
        <begin position="123"/>
        <end position="156"/>
    </location>
</feature>
<sequence>MAWLELGICLSKKPDIQFAIECVECSLELERSPRALYTLSMLLRAKLMKSSDPAERVELRKLSSQLAHEAVKLDPSSGAAHSCLGNSLFLEFFNTGQVNGELLKEACNEYRLALACGKEYRNADLHLNAGAAFRYEENYPEALSHLQLAVKYDPSDVIGSHSRLSSLSHFLSTVAQGVQSTGGNFPILPFFSQIFVETTSAVYMHSVYTNADISVNSRT</sequence>